<dbReference type="Proteomes" id="UP001515480">
    <property type="component" value="Unassembled WGS sequence"/>
</dbReference>
<protein>
    <submittedName>
        <fullName evidence="6">Uncharacterized protein</fullName>
    </submittedName>
</protein>
<evidence type="ECO:0000313" key="7">
    <source>
        <dbReference type="Proteomes" id="UP001515480"/>
    </source>
</evidence>
<keyword evidence="3" id="KW-0687">Ribonucleoprotein</keyword>
<dbReference type="EMBL" id="JBGBPQ010000012">
    <property type="protein sequence ID" value="KAL1515187.1"/>
    <property type="molecule type" value="Genomic_DNA"/>
</dbReference>
<feature type="region of interest" description="Disordered" evidence="4">
    <location>
        <begin position="37"/>
        <end position="80"/>
    </location>
</feature>
<evidence type="ECO:0000256" key="4">
    <source>
        <dbReference type="SAM" id="MobiDB-lite"/>
    </source>
</evidence>
<comment type="caution">
    <text evidence="6">The sequence shown here is derived from an EMBL/GenBank/DDBJ whole genome shotgun (WGS) entry which is preliminary data.</text>
</comment>
<dbReference type="AlphaFoldDB" id="A0AB34J7B9"/>
<proteinExistence type="inferred from homology"/>
<name>A0AB34J7B9_PRYPA</name>
<sequence length="80" mass="8870">MSPLRMLVLLCMLLSVHAFTTPTLSALSRRSPLRSLDITMGRGDKRTAKGKRKSKSFGVYRPRNSELRKRAAAAAEPPSE</sequence>
<evidence type="ECO:0000256" key="2">
    <source>
        <dbReference type="ARBA" id="ARBA00022980"/>
    </source>
</evidence>
<accession>A0AB34J7B9</accession>
<evidence type="ECO:0000256" key="1">
    <source>
        <dbReference type="ARBA" id="ARBA00010834"/>
    </source>
</evidence>
<reference evidence="6 7" key="1">
    <citation type="journal article" date="2024" name="Science">
        <title>Giant polyketide synthase enzymes in the biosynthesis of giant marine polyether toxins.</title>
        <authorList>
            <person name="Fallon T.R."/>
            <person name="Shende V.V."/>
            <person name="Wierzbicki I.H."/>
            <person name="Pendleton A.L."/>
            <person name="Watervoot N.F."/>
            <person name="Auber R.P."/>
            <person name="Gonzalez D.J."/>
            <person name="Wisecaver J.H."/>
            <person name="Moore B.S."/>
        </authorList>
    </citation>
    <scope>NUCLEOTIDE SEQUENCE [LARGE SCALE GENOMIC DNA]</scope>
    <source>
        <strain evidence="6 7">12B1</strain>
    </source>
</reference>
<dbReference type="InterPro" id="IPR030826">
    <property type="entry name" value="Ribosomal_bTHX/bTHXc/bTHXm"/>
</dbReference>
<keyword evidence="7" id="KW-1185">Reference proteome</keyword>
<comment type="similarity">
    <text evidence="1">Belongs to the bacterial ribosomal protein bTHX family.</text>
</comment>
<dbReference type="GO" id="GO:1990904">
    <property type="term" value="C:ribonucleoprotein complex"/>
    <property type="evidence" value="ECO:0007669"/>
    <property type="project" value="UniProtKB-KW"/>
</dbReference>
<feature type="signal peptide" evidence="5">
    <location>
        <begin position="1"/>
        <end position="18"/>
    </location>
</feature>
<keyword evidence="5" id="KW-0732">Signal</keyword>
<dbReference type="NCBIfam" id="TIGR04560">
    <property type="entry name" value="ribo_THX"/>
    <property type="match status" value="1"/>
</dbReference>
<evidence type="ECO:0000313" key="6">
    <source>
        <dbReference type="EMBL" id="KAL1515187.1"/>
    </source>
</evidence>
<organism evidence="6 7">
    <name type="scientific">Prymnesium parvum</name>
    <name type="common">Toxic golden alga</name>
    <dbReference type="NCBI Taxonomy" id="97485"/>
    <lineage>
        <taxon>Eukaryota</taxon>
        <taxon>Haptista</taxon>
        <taxon>Haptophyta</taxon>
        <taxon>Prymnesiophyceae</taxon>
        <taxon>Prymnesiales</taxon>
        <taxon>Prymnesiaceae</taxon>
        <taxon>Prymnesium</taxon>
    </lineage>
</organism>
<evidence type="ECO:0000256" key="3">
    <source>
        <dbReference type="ARBA" id="ARBA00023274"/>
    </source>
</evidence>
<keyword evidence="2" id="KW-0689">Ribosomal protein</keyword>
<feature type="chain" id="PRO_5044344107" evidence="5">
    <location>
        <begin position="19"/>
        <end position="80"/>
    </location>
</feature>
<gene>
    <name evidence="6" type="ORF">AB1Y20_004248</name>
</gene>
<dbReference type="GO" id="GO:0005840">
    <property type="term" value="C:ribosome"/>
    <property type="evidence" value="ECO:0007669"/>
    <property type="project" value="UniProtKB-KW"/>
</dbReference>
<evidence type="ECO:0000256" key="5">
    <source>
        <dbReference type="SAM" id="SignalP"/>
    </source>
</evidence>